<dbReference type="InterPro" id="IPR036439">
    <property type="entry name" value="Dockerin_dom_sf"/>
</dbReference>
<dbReference type="PANTHER" id="PTHR40050">
    <property type="entry name" value="INNER SPORE COAT PROTEIN H"/>
    <property type="match status" value="1"/>
</dbReference>
<dbReference type="InterPro" id="IPR002105">
    <property type="entry name" value="Dockerin_1_rpt"/>
</dbReference>
<reference evidence="3" key="1">
    <citation type="submission" date="2021-01" db="EMBL/GenBank/DDBJ databases">
        <title>Genome public.</title>
        <authorList>
            <person name="Liu C."/>
            <person name="Sun Q."/>
        </authorList>
    </citation>
    <scope>NUCLEOTIDE SEQUENCE</scope>
    <source>
        <strain evidence="3">M6</strain>
    </source>
</reference>
<keyword evidence="1" id="KW-0732">Signal</keyword>
<evidence type="ECO:0000313" key="3">
    <source>
        <dbReference type="EMBL" id="MBK6090033.1"/>
    </source>
</evidence>
<dbReference type="InterPro" id="IPR014867">
    <property type="entry name" value="Spore_coat_CotH_CotH2/3/7"/>
</dbReference>
<feature type="domain" description="Dockerin" evidence="2">
    <location>
        <begin position="591"/>
        <end position="657"/>
    </location>
</feature>
<dbReference type="Gene3D" id="1.10.1330.10">
    <property type="entry name" value="Dockerin domain"/>
    <property type="match status" value="1"/>
</dbReference>
<gene>
    <name evidence="3" type="ORF">JKK62_15515</name>
</gene>
<feature type="chain" id="PRO_5039623052" evidence="1">
    <location>
        <begin position="26"/>
        <end position="664"/>
    </location>
</feature>
<evidence type="ECO:0000256" key="1">
    <source>
        <dbReference type="SAM" id="SignalP"/>
    </source>
</evidence>
<evidence type="ECO:0000313" key="4">
    <source>
        <dbReference type="Proteomes" id="UP000633365"/>
    </source>
</evidence>
<keyword evidence="4" id="KW-1185">Reference proteome</keyword>
<keyword evidence="3" id="KW-0808">Transferase</keyword>
<dbReference type="RefSeq" id="WP_201428725.1">
    <property type="nucleotide sequence ID" value="NZ_JAEQMG010000171.1"/>
</dbReference>
<feature type="signal peptide" evidence="1">
    <location>
        <begin position="1"/>
        <end position="25"/>
    </location>
</feature>
<dbReference type="SUPFAM" id="SSF63446">
    <property type="entry name" value="Type I dockerin domain"/>
    <property type="match status" value="1"/>
</dbReference>
<dbReference type="GO" id="GO:0016301">
    <property type="term" value="F:kinase activity"/>
    <property type="evidence" value="ECO:0007669"/>
    <property type="project" value="UniProtKB-KW"/>
</dbReference>
<protein>
    <submittedName>
        <fullName evidence="3">CotH kinase family protein</fullName>
    </submittedName>
</protein>
<proteinExistence type="predicted"/>
<comment type="caution">
    <text evidence="3">The sequence shown here is derived from an EMBL/GenBank/DDBJ whole genome shotgun (WGS) entry which is preliminary data.</text>
</comment>
<dbReference type="GO" id="GO:0000272">
    <property type="term" value="P:polysaccharide catabolic process"/>
    <property type="evidence" value="ECO:0007669"/>
    <property type="project" value="InterPro"/>
</dbReference>
<dbReference type="CDD" id="cd14256">
    <property type="entry name" value="Dockerin_I"/>
    <property type="match status" value="1"/>
</dbReference>
<evidence type="ECO:0000259" key="2">
    <source>
        <dbReference type="PROSITE" id="PS51766"/>
    </source>
</evidence>
<sequence>MKKALALLLTILLVAGALPFMSAAAAEGKGTPAAFAADKALYVHAVSDSTDAEAWQAWQSVHDEDFNVEKPNEKYFFLPSSAASDTIDVYNGYDQTVTVNGVTIASHTTEAIPYAADTAYTVTADGSSYTLKMMNSNAEAAVYINNPDADGAGTDLMTYLNADKANSAKATGAIVTPDGAIDNTTVKKIKGRGNTSWDKPKKGYNITYDKKVGIAGMEKNKKYSILPNYQDDSLSRNRILYDLSDAVGMPYASDSRYVDFYVNGYYWGSYLMCEKVEPGSLVPEVSDDGYLNEDGTIKEDFPFIAEVDASAGDDDYWVSASNLKITIKSPEIDPGQPGYDEVKEYVKTKFTAFYNATSTTGNLAAVADVESVAKLYLINELGKNWDSGVSSTFFTYKQDENGVYKFYGSPVWDYDNSLGNAVGVSWDLRTIGVTDYEEYTGWWCQHKGKSSASSKRSSNIIARISRNQQIAAIVPQIWFEDFVPALEHFSGEKIDQTIGSELYTKNEYFTMIEDSAEMNYKSGWLLNTGSWIADHSTLKKATYDKDTQKMIVSSTATRYGQNFTDMYNYAADWMLSRAAWLSEQYAPDYTPSNLLGDANLDGEVDIIDATWIMRNDVGIITFSDEEKNVADVDRDGEADVIDATWIMRWSINIETPYAIGKPIR</sequence>
<dbReference type="Pfam" id="PF00404">
    <property type="entry name" value="Dockerin_1"/>
    <property type="match status" value="1"/>
</dbReference>
<dbReference type="EMBL" id="JAEQMG010000171">
    <property type="protein sequence ID" value="MBK6090033.1"/>
    <property type="molecule type" value="Genomic_DNA"/>
</dbReference>
<dbReference type="PROSITE" id="PS51766">
    <property type="entry name" value="DOCKERIN"/>
    <property type="match status" value="1"/>
</dbReference>
<dbReference type="PANTHER" id="PTHR40050:SF1">
    <property type="entry name" value="INNER SPORE COAT PROTEIN H"/>
    <property type="match status" value="1"/>
</dbReference>
<dbReference type="GO" id="GO:0004553">
    <property type="term" value="F:hydrolase activity, hydrolyzing O-glycosyl compounds"/>
    <property type="evidence" value="ECO:0007669"/>
    <property type="project" value="InterPro"/>
</dbReference>
<organism evidence="3 4">
    <name type="scientific">Ruminococcus difficilis</name>
    <dbReference type="NCBI Taxonomy" id="2763069"/>
    <lineage>
        <taxon>Bacteria</taxon>
        <taxon>Bacillati</taxon>
        <taxon>Bacillota</taxon>
        <taxon>Clostridia</taxon>
        <taxon>Eubacteriales</taxon>
        <taxon>Oscillospiraceae</taxon>
        <taxon>Ruminococcus</taxon>
    </lineage>
</organism>
<dbReference type="InterPro" id="IPR016134">
    <property type="entry name" value="Dockerin_dom"/>
</dbReference>
<keyword evidence="3" id="KW-0418">Kinase</keyword>
<dbReference type="Proteomes" id="UP000633365">
    <property type="component" value="Unassembled WGS sequence"/>
</dbReference>
<accession>A0A935C7B9</accession>
<name>A0A935C7B9_9FIRM</name>
<dbReference type="AlphaFoldDB" id="A0A935C7B9"/>
<dbReference type="Pfam" id="PF08757">
    <property type="entry name" value="CotH"/>
    <property type="match status" value="1"/>
</dbReference>